<feature type="chain" id="PRO_5030004140" evidence="1">
    <location>
        <begin position="20"/>
        <end position="262"/>
    </location>
</feature>
<protein>
    <submittedName>
        <fullName evidence="2">Putative type IV secretion system protein DotC</fullName>
    </submittedName>
</protein>
<keyword evidence="3" id="KW-1185">Reference proteome</keyword>
<evidence type="ECO:0000313" key="2">
    <source>
        <dbReference type="EMBL" id="SUQ37496.1"/>
    </source>
</evidence>
<evidence type="ECO:0000256" key="1">
    <source>
        <dbReference type="SAM" id="SignalP"/>
    </source>
</evidence>
<feature type="signal peptide" evidence="1">
    <location>
        <begin position="1"/>
        <end position="19"/>
    </location>
</feature>
<organism evidence="2 3">
    <name type="scientific">Yersinia ruckeri</name>
    <dbReference type="NCBI Taxonomy" id="29486"/>
    <lineage>
        <taxon>Bacteria</taxon>
        <taxon>Pseudomonadati</taxon>
        <taxon>Pseudomonadota</taxon>
        <taxon>Gammaproteobacteria</taxon>
        <taxon>Enterobacterales</taxon>
        <taxon>Yersiniaceae</taxon>
        <taxon>Yersinia</taxon>
    </lineage>
</organism>
<dbReference type="RefSeq" id="WP_038251876.1">
    <property type="nucleotide sequence ID" value="NZ_CCYO01000001.1"/>
</dbReference>
<dbReference type="Pfam" id="PF16932">
    <property type="entry name" value="T4SS_TraI"/>
    <property type="match status" value="1"/>
</dbReference>
<proteinExistence type="predicted"/>
<reference evidence="2 3" key="1">
    <citation type="submission" date="2018-06" db="EMBL/GenBank/DDBJ databases">
        <authorList>
            <consortium name="Pathogen Informatics"/>
            <person name="Doyle S."/>
        </authorList>
    </citation>
    <scope>NUCLEOTIDE SEQUENCE [LARGE SCALE GENOMIC DNA]</scope>
    <source>
        <strain evidence="2 3">NCTC10476</strain>
    </source>
</reference>
<dbReference type="AlphaFoldDB" id="A0A0A8V7N2"/>
<name>A0A0A8V7N2_YERRU</name>
<dbReference type="EMBL" id="UHJG01000003">
    <property type="protein sequence ID" value="SUQ37496.1"/>
    <property type="molecule type" value="Genomic_DNA"/>
</dbReference>
<dbReference type="OrthoDB" id="7992122at2"/>
<dbReference type="Proteomes" id="UP000255169">
    <property type="component" value="Unassembled WGS sequence"/>
</dbReference>
<gene>
    <name evidence="2" type="ORF">NCTC10476_03625</name>
</gene>
<dbReference type="GeneID" id="66881331"/>
<sequence length="262" mass="29623">MKRQLLAGLLLFSTLPAFAEDAPPSEMADYLSPAVNDFNGLSDTVWQMLNDAGQTVGFQGGKAQRAWELRQILTARDTTLNNMYDFRPLISRQGYMPPVIATATDMAHITPDQIRTAYRTYNILVPARFVSNPPGWRTWLLPGLASKRIDAPDASVRPKNSKEKAVWEKAVRRGWEEGRLSADRTLEANFNRLTRDYTGMLRYSTLLQQGIIQAPDIKETQQSVTGTRDELMIGDKVKRIQDPAGFVVDKKQWKPVIRKEAQ</sequence>
<evidence type="ECO:0000313" key="3">
    <source>
        <dbReference type="Proteomes" id="UP000255169"/>
    </source>
</evidence>
<keyword evidence="1" id="KW-0732">Signal</keyword>
<accession>A0A0A8V7N2</accession>
<dbReference type="InterPro" id="IPR031618">
    <property type="entry name" value="T4SS_TraI"/>
</dbReference>